<reference evidence="3 4" key="1">
    <citation type="submission" date="2016-03" db="EMBL/GenBank/DDBJ databases">
        <title>Whole genome sequencing of Grifola frondosa 9006-11.</title>
        <authorList>
            <person name="Min B."/>
            <person name="Park H."/>
            <person name="Kim J.-G."/>
            <person name="Cho H."/>
            <person name="Oh Y.-L."/>
            <person name="Kong W.-S."/>
            <person name="Choi I.-G."/>
        </authorList>
    </citation>
    <scope>NUCLEOTIDE SEQUENCE [LARGE SCALE GENOMIC DNA]</scope>
    <source>
        <strain evidence="3 4">9006-11</strain>
    </source>
</reference>
<dbReference type="PANTHER" id="PTHR32075:SF6">
    <property type="entry name" value="ISWI CHROMATIN-REMODELING COMPLEX SUBUNIT YPL216W-RELATED"/>
    <property type="match status" value="1"/>
</dbReference>
<evidence type="ECO:0000313" key="4">
    <source>
        <dbReference type="Proteomes" id="UP000092993"/>
    </source>
</evidence>
<evidence type="ECO:0000313" key="3">
    <source>
        <dbReference type="EMBL" id="OBZ79979.1"/>
    </source>
</evidence>
<dbReference type="PANTHER" id="PTHR32075">
    <property type="entry name" value="ISWI CHROMATIN-REMODELING COMPLEX SUBUNIT YPL216W-RELATED"/>
    <property type="match status" value="1"/>
</dbReference>
<proteinExistence type="predicted"/>
<keyword evidence="4" id="KW-1185">Reference proteome</keyword>
<dbReference type="GO" id="GO:0005634">
    <property type="term" value="C:nucleus"/>
    <property type="evidence" value="ECO:0007669"/>
    <property type="project" value="UniProtKB-SubCell"/>
</dbReference>
<dbReference type="AlphaFoldDB" id="A0A1C7MU32"/>
<dbReference type="GO" id="GO:0000781">
    <property type="term" value="C:chromosome, telomeric region"/>
    <property type="evidence" value="ECO:0007669"/>
    <property type="project" value="GOC"/>
</dbReference>
<dbReference type="Pfam" id="PF10537">
    <property type="entry name" value="WAC_Acf1_DNA_bd"/>
    <property type="match status" value="1"/>
</dbReference>
<dbReference type="STRING" id="5627.A0A1C7MU32"/>
<dbReference type="GO" id="GO:0031509">
    <property type="term" value="P:subtelomeric heterochromatin formation"/>
    <property type="evidence" value="ECO:0007669"/>
    <property type="project" value="TreeGrafter"/>
</dbReference>
<name>A0A1C7MU32_GRIFR</name>
<dbReference type="Proteomes" id="UP000092993">
    <property type="component" value="Unassembled WGS sequence"/>
</dbReference>
<feature type="domain" description="WAC" evidence="2">
    <location>
        <begin position="7"/>
        <end position="118"/>
    </location>
</feature>
<evidence type="ECO:0000256" key="1">
    <source>
        <dbReference type="PROSITE-ProRule" id="PRU00475"/>
    </source>
</evidence>
<accession>A0A1C7MU32</accession>
<gene>
    <name evidence="3" type="ORF">A0H81_00709</name>
</gene>
<protein>
    <recommendedName>
        <fullName evidence="2">WAC domain-containing protein</fullName>
    </recommendedName>
</protein>
<comment type="caution">
    <text evidence="3">The sequence shown here is derived from an EMBL/GenBank/DDBJ whole genome shotgun (WGS) entry which is preliminary data.</text>
</comment>
<dbReference type="EMBL" id="LUGG01000001">
    <property type="protein sequence ID" value="OBZ79979.1"/>
    <property type="molecule type" value="Genomic_DNA"/>
</dbReference>
<keyword evidence="1" id="KW-0539">Nucleus</keyword>
<organism evidence="3 4">
    <name type="scientific">Grifola frondosa</name>
    <name type="common">Maitake</name>
    <name type="synonym">Polyporus frondosus</name>
    <dbReference type="NCBI Taxonomy" id="5627"/>
    <lineage>
        <taxon>Eukaryota</taxon>
        <taxon>Fungi</taxon>
        <taxon>Dikarya</taxon>
        <taxon>Basidiomycota</taxon>
        <taxon>Agaricomycotina</taxon>
        <taxon>Agaricomycetes</taxon>
        <taxon>Polyporales</taxon>
        <taxon>Grifolaceae</taxon>
        <taxon>Grifola</taxon>
    </lineage>
</organism>
<comment type="subcellular location">
    <subcellularLocation>
        <location evidence="1">Nucleus</location>
    </subcellularLocation>
</comment>
<dbReference type="PROSITE" id="PS51136">
    <property type="entry name" value="WAC"/>
    <property type="match status" value="1"/>
</dbReference>
<sequence length="144" mass="16735">MPTCRRKRVLLTEPSPAILDALKNDPNREVYYLAQTGKSSKPTRRKSGLDYFQALESERQEARTMHSRFPDQLKAAVLKAVQWQVMGRLDHLVEAVYDRFKDRYYADEKVYVDIQGEKYLVVSSKSSLPDQPPSLLHRPEVRLL</sequence>
<dbReference type="InterPro" id="IPR013136">
    <property type="entry name" value="WSTF_Acf1_Cbp146"/>
</dbReference>
<dbReference type="OrthoDB" id="332390at2759"/>
<evidence type="ECO:0000259" key="2">
    <source>
        <dbReference type="PROSITE" id="PS51136"/>
    </source>
</evidence>